<reference evidence="1 2" key="1">
    <citation type="submission" date="2013-05" db="EMBL/GenBank/DDBJ databases">
        <title>The Genome Sequence of Corynebacterium pyruviciproducens 1773O (ATCC BAA-1742).</title>
        <authorList>
            <consortium name="The Broad Institute Genomics Platform"/>
            <person name="Earl A."/>
            <person name="Ward D."/>
            <person name="Feldgarden M."/>
            <person name="Gevers D."/>
            <person name="Tong J."/>
            <person name="Walker B."/>
            <person name="Young S."/>
            <person name="Zeng Q."/>
            <person name="Gargeya S."/>
            <person name="Fitzgerald M."/>
            <person name="Haas B."/>
            <person name="Abouelleil A."/>
            <person name="Allen A.W."/>
            <person name="Alvarado L."/>
            <person name="Arachchi H.M."/>
            <person name="Berlin A.M."/>
            <person name="Chapman S.B."/>
            <person name="Gainer-Dewar J."/>
            <person name="Goldberg J."/>
            <person name="Griggs A."/>
            <person name="Gujja S."/>
            <person name="Hansen M."/>
            <person name="Howarth C."/>
            <person name="Imamovic A."/>
            <person name="Ireland A."/>
            <person name="Larimer J."/>
            <person name="McCowan C."/>
            <person name="Murphy C."/>
            <person name="Pearson M."/>
            <person name="Poon T.W."/>
            <person name="Priest M."/>
            <person name="Roberts A."/>
            <person name="Saif S."/>
            <person name="Shea T."/>
            <person name="Sisk P."/>
            <person name="Sykes S."/>
            <person name="Wortman J."/>
            <person name="Nusbaum C."/>
            <person name="Birren B."/>
        </authorList>
    </citation>
    <scope>NUCLEOTIDE SEQUENCE [LARGE SCALE GENOMIC DNA]</scope>
    <source>
        <strain evidence="1 2">ATCC BAA-1742</strain>
    </source>
</reference>
<comment type="caution">
    <text evidence="1">The sequence shown here is derived from an EMBL/GenBank/DDBJ whole genome shotgun (WGS) entry which is preliminary data.</text>
</comment>
<accession>S3A3Y3</accession>
<evidence type="ECO:0008006" key="3">
    <source>
        <dbReference type="Google" id="ProtNLM"/>
    </source>
</evidence>
<dbReference type="AlphaFoldDB" id="S3A3Y3"/>
<evidence type="ECO:0000313" key="2">
    <source>
        <dbReference type="Proteomes" id="UP000014408"/>
    </source>
</evidence>
<proteinExistence type="predicted"/>
<dbReference type="Proteomes" id="UP000014408">
    <property type="component" value="Unassembled WGS sequence"/>
</dbReference>
<dbReference type="EMBL" id="ATBY01000002">
    <property type="protein sequence ID" value="EPD70934.1"/>
    <property type="molecule type" value="Genomic_DNA"/>
</dbReference>
<name>S3A3Y3_9CORY</name>
<dbReference type="InterPro" id="IPR027417">
    <property type="entry name" value="P-loop_NTPase"/>
</dbReference>
<dbReference type="HOGENOM" id="CLU_2914704_0_0_11"/>
<dbReference type="PATRIC" id="fig|1125779.3.peg.218"/>
<protein>
    <recommendedName>
        <fullName evidence="3">ABC transporter domain-containing protein</fullName>
    </recommendedName>
</protein>
<dbReference type="eggNOG" id="COG1131">
    <property type="taxonomic scope" value="Bacteria"/>
</dbReference>
<keyword evidence="2" id="KW-1185">Reference proteome</keyword>
<gene>
    <name evidence="1" type="ORF">HMPREF1219_00229</name>
</gene>
<evidence type="ECO:0000313" key="1">
    <source>
        <dbReference type="EMBL" id="EPD70934.1"/>
    </source>
</evidence>
<sequence length="61" mass="6502">MGVQKITAGSITVLGSPAGTPSLRTRLAFSSQDLSIYKDLTVRENVSYFARLDGAPASPCW</sequence>
<organism evidence="1 2">
    <name type="scientific">Corynebacterium pyruviciproducens ATCC BAA-1742</name>
    <dbReference type="NCBI Taxonomy" id="1125779"/>
    <lineage>
        <taxon>Bacteria</taxon>
        <taxon>Bacillati</taxon>
        <taxon>Actinomycetota</taxon>
        <taxon>Actinomycetes</taxon>
        <taxon>Mycobacteriales</taxon>
        <taxon>Corynebacteriaceae</taxon>
        <taxon>Corynebacterium</taxon>
    </lineage>
</organism>
<dbReference type="STRING" id="1125779.HMPREF1219_00229"/>
<dbReference type="Gene3D" id="3.40.50.300">
    <property type="entry name" value="P-loop containing nucleotide triphosphate hydrolases"/>
    <property type="match status" value="1"/>
</dbReference>